<name>A0A8J3IBI6_9CHLR</name>
<keyword evidence="2" id="KW-1185">Reference proteome</keyword>
<gene>
    <name evidence="1" type="ORF">KSX_91040</name>
</gene>
<dbReference type="RefSeq" id="WP_220199894.1">
    <property type="nucleotide sequence ID" value="NZ_BNJF01000010.1"/>
</dbReference>
<sequence length="93" mass="10729">MANHLKLSKALFEWDISGNIVIFSNGDGIRLSATEVVRLSSWLNKRPISEQLILNQRRFQMGKKEHLTILKEGLSIYLSTEDTRQLTQWLKSS</sequence>
<organism evidence="1 2">
    <name type="scientific">Ktedonospora formicarum</name>
    <dbReference type="NCBI Taxonomy" id="2778364"/>
    <lineage>
        <taxon>Bacteria</taxon>
        <taxon>Bacillati</taxon>
        <taxon>Chloroflexota</taxon>
        <taxon>Ktedonobacteria</taxon>
        <taxon>Ktedonobacterales</taxon>
        <taxon>Ktedonobacteraceae</taxon>
        <taxon>Ktedonospora</taxon>
    </lineage>
</organism>
<protein>
    <submittedName>
        <fullName evidence="1">Uncharacterized protein</fullName>
    </submittedName>
</protein>
<evidence type="ECO:0000313" key="2">
    <source>
        <dbReference type="Proteomes" id="UP000612362"/>
    </source>
</evidence>
<evidence type="ECO:0000313" key="1">
    <source>
        <dbReference type="EMBL" id="GHO50941.1"/>
    </source>
</evidence>
<accession>A0A8J3IBI6</accession>
<dbReference type="Proteomes" id="UP000612362">
    <property type="component" value="Unassembled WGS sequence"/>
</dbReference>
<comment type="caution">
    <text evidence="1">The sequence shown here is derived from an EMBL/GenBank/DDBJ whole genome shotgun (WGS) entry which is preliminary data.</text>
</comment>
<proteinExistence type="predicted"/>
<reference evidence="1" key="1">
    <citation type="submission" date="2020-10" db="EMBL/GenBank/DDBJ databases">
        <title>Taxonomic study of unclassified bacteria belonging to the class Ktedonobacteria.</title>
        <authorList>
            <person name="Yabe S."/>
            <person name="Wang C.M."/>
            <person name="Zheng Y."/>
            <person name="Sakai Y."/>
            <person name="Cavaletti L."/>
            <person name="Monciardini P."/>
            <person name="Donadio S."/>
        </authorList>
    </citation>
    <scope>NUCLEOTIDE SEQUENCE</scope>
    <source>
        <strain evidence="1">SOSP1-1</strain>
    </source>
</reference>
<dbReference type="AlphaFoldDB" id="A0A8J3IBI6"/>
<dbReference type="EMBL" id="BNJF01000010">
    <property type="protein sequence ID" value="GHO50941.1"/>
    <property type="molecule type" value="Genomic_DNA"/>
</dbReference>